<evidence type="ECO:0000256" key="1">
    <source>
        <dbReference type="SAM" id="Phobius"/>
    </source>
</evidence>
<reference evidence="2" key="1">
    <citation type="submission" date="2020-05" db="EMBL/GenBank/DDBJ databases">
        <title>Identification of trans-AT polyketide cluster in two marine bacteria, producers of a novel glutaramide-containing polyketide sesbanimide D and analogs.</title>
        <authorList>
            <person name="Kacar D."/>
            <person name="Rodriguez P."/>
            <person name="Canedo L."/>
            <person name="Gonzalez E."/>
            <person name="Galan B."/>
            <person name="De La Calle F."/>
            <person name="Garcia J.L."/>
        </authorList>
    </citation>
    <scope>NUCLEOTIDE SEQUENCE</scope>
    <source>
        <strain evidence="2">PHM038</strain>
    </source>
</reference>
<dbReference type="Pfam" id="PF09489">
    <property type="entry name" value="CbtB"/>
    <property type="match status" value="1"/>
</dbReference>
<dbReference type="NCBIfam" id="TIGR02459">
    <property type="entry name" value="CbtB"/>
    <property type="match status" value="1"/>
</dbReference>
<keyword evidence="1" id="KW-0472">Membrane</keyword>
<evidence type="ECO:0000313" key="2">
    <source>
        <dbReference type="EMBL" id="MBD1549285.1"/>
    </source>
</evidence>
<keyword evidence="1" id="KW-0812">Transmembrane</keyword>
<keyword evidence="1" id="KW-1133">Transmembrane helix</keyword>
<dbReference type="EMBL" id="JABFCZ010000034">
    <property type="protein sequence ID" value="MBD1549285.1"/>
    <property type="molecule type" value="Genomic_DNA"/>
</dbReference>
<dbReference type="InterPro" id="IPR012667">
    <property type="entry name" value="CbtB_put"/>
</dbReference>
<dbReference type="Proteomes" id="UP000598467">
    <property type="component" value="Unassembled WGS sequence"/>
</dbReference>
<dbReference type="AlphaFoldDB" id="A0A926P3A4"/>
<proteinExistence type="predicted"/>
<comment type="caution">
    <text evidence="2">The sequence shown here is derived from an EMBL/GenBank/DDBJ whole genome shotgun (WGS) entry which is preliminary data.</text>
</comment>
<name>A0A926P3A4_9HYPH</name>
<gene>
    <name evidence="2" type="ORF">HK439_23745</name>
</gene>
<sequence length="67" mass="6915">MKTYSKPAATAASVQAVNVSDRAAALPVILTTALLGAFVIFGVGFAHSNVLHNAAHDTRHATGFPCH</sequence>
<evidence type="ECO:0000313" key="3">
    <source>
        <dbReference type="Proteomes" id="UP000598467"/>
    </source>
</evidence>
<protein>
    <submittedName>
        <fullName evidence="2">CbtB-domain containing protein</fullName>
    </submittedName>
</protein>
<feature type="transmembrane region" description="Helical" evidence="1">
    <location>
        <begin position="24"/>
        <end position="46"/>
    </location>
</feature>
<dbReference type="RefSeq" id="WP_190293976.1">
    <property type="nucleotide sequence ID" value="NZ_JABFCZ010000034.1"/>
</dbReference>
<accession>A0A926P3A4</accession>
<organism evidence="2 3">
    <name type="scientific">Roseibium aggregatum</name>
    <dbReference type="NCBI Taxonomy" id="187304"/>
    <lineage>
        <taxon>Bacteria</taxon>
        <taxon>Pseudomonadati</taxon>
        <taxon>Pseudomonadota</taxon>
        <taxon>Alphaproteobacteria</taxon>
        <taxon>Hyphomicrobiales</taxon>
        <taxon>Stappiaceae</taxon>
        <taxon>Roseibium</taxon>
    </lineage>
</organism>